<dbReference type="EMBL" id="CP129682">
    <property type="protein sequence ID" value="XDS48863.1"/>
    <property type="molecule type" value="Genomic_DNA"/>
</dbReference>
<evidence type="ECO:0000313" key="4">
    <source>
        <dbReference type="EMBL" id="XDS46358.1"/>
    </source>
</evidence>
<evidence type="ECO:0000259" key="3">
    <source>
        <dbReference type="Pfam" id="PF00930"/>
    </source>
</evidence>
<dbReference type="InterPro" id="IPR002469">
    <property type="entry name" value="Peptidase_S9B_N"/>
</dbReference>
<dbReference type="RefSeq" id="WP_369341060.1">
    <property type="nucleotide sequence ID" value="NZ_CP129675.1"/>
</dbReference>
<dbReference type="EMBL" id="CP129683">
    <property type="protein sequence ID" value="XDS50089.1"/>
    <property type="molecule type" value="Genomic_DNA"/>
</dbReference>
<sequence length="822" mass="89635">MSETKHSVSSGEIVDFPRKEARTLRFSLGSPRSAHVLGDGSRAAFLRSGGAEDPVTSLWMSVWDKDGGHREMLIADPRELLQGAAVGERLGHADDDVPEEEKARRERSRESAEGIVSYSVDAAGDRAAFALGGKLWIASLASDDAGAAGAAGDADDASSEGNRVACIHVVDPTDLASGVSHDGPMLNPTISPDGKLVAYTTGRSVVIVRLAPDASNVSDQASPDGAYDSHRLREIDAPIAATVDLSDKASEDVRIGLAEFVAGEEMDRYAGFWWSPDSRQLLIEHYDASDEEVWYISDPANPDRPASRRRYPRALTHNAKVGLLLLDIWEPRLSRVAWDTTAYEYLACVHWVEGHDALILVQNRRQNRDQVLRIHQLQAFHEPNPDKNASSRYLLDNGEIADLHSIMTTLVADHANDCWLDLTPGVPTWAPHGALIDVRADEEHDTNRLYADGKAISPAGWQIRSVVRASDESILALASKDPRSFDVVRFSYDGRVDVLNEVPGIWNVSQSGDGMVIYGRGMDAAKSVMTHCFAKDGKLPAEASKADGGQSSPIRRADIGNVAADCGFIPNVEFVTLGKHALRAAIVRPSKGSVYAHSEKLPVLVKPYGGPGHQQVMLSQSYYWASQWWADQGFIVLTADGRGTTGRGPAWDRAIMDDMAQVTLDDQIEAVEALPEIAPEADLGRVSMIGWSYGGFLSALAVLRAPEVFHAACAGAPPTDWTLYDTHYTERYLGLDEETYRRNSIIEDAPNLRRPLMLIHGFADDNVSVANTLRLSEALLSAGRAHTVLPLNGITHMTNDEKVAENLLLLQRDFLKNALNLD</sequence>
<evidence type="ECO:0000313" key="5">
    <source>
        <dbReference type="EMBL" id="XDS48863.1"/>
    </source>
</evidence>
<reference evidence="4" key="1">
    <citation type="submission" date="2023-07" db="EMBL/GenBank/DDBJ databases">
        <title>Bifidobacterium aquikefiriaerophilum sp. nov. and Bifidobacterium eccum sp. nov., isolated from water kefir.</title>
        <authorList>
            <person name="Breselge S."/>
            <person name="Bellassi P."/>
            <person name="Barcenilla C."/>
            <person name="Alvarez-Ordonez A."/>
            <person name="Morelli L."/>
            <person name="Cotter P.D."/>
        </authorList>
    </citation>
    <scope>NUCLEOTIDE SEQUENCE</scope>
    <source>
        <strain evidence="6">WK012_4_13</strain>
        <strain evidence="5">WK013_4_14</strain>
        <strain evidence="4">WK048_4_13</strain>
    </source>
</reference>
<feature type="region of interest" description="Disordered" evidence="1">
    <location>
        <begin position="88"/>
        <end position="111"/>
    </location>
</feature>
<protein>
    <submittedName>
        <fullName evidence="4">Prolyl oligopeptidase family serine peptidase</fullName>
    </submittedName>
</protein>
<dbReference type="Pfam" id="PF00930">
    <property type="entry name" value="DPPIV_N"/>
    <property type="match status" value="1"/>
</dbReference>
<dbReference type="Gene3D" id="2.140.10.30">
    <property type="entry name" value="Dipeptidylpeptidase IV, N-terminal domain"/>
    <property type="match status" value="1"/>
</dbReference>
<feature type="domain" description="Peptidase S9 prolyl oligopeptidase catalytic" evidence="2">
    <location>
        <begin position="621"/>
        <end position="820"/>
    </location>
</feature>
<dbReference type="PANTHER" id="PTHR11731">
    <property type="entry name" value="PROTEASE FAMILY S9B,C DIPEPTIDYL-PEPTIDASE IV-RELATED"/>
    <property type="match status" value="1"/>
</dbReference>
<feature type="compositionally biased region" description="Basic and acidic residues" evidence="1">
    <location>
        <begin position="89"/>
        <end position="111"/>
    </location>
</feature>
<dbReference type="Gene3D" id="3.40.50.1820">
    <property type="entry name" value="alpha/beta hydrolase"/>
    <property type="match status" value="1"/>
</dbReference>
<dbReference type="KEGG" id="bfk:QN062_06705"/>
<dbReference type="InterPro" id="IPR001375">
    <property type="entry name" value="Peptidase_S9_cat"/>
</dbReference>
<dbReference type="InterPro" id="IPR050278">
    <property type="entry name" value="Serine_Prot_S9B/DPPIV"/>
</dbReference>
<gene>
    <name evidence="6" type="ORF">QN062_06705</name>
    <name evidence="5" type="ORF">QN216_00900</name>
    <name evidence="4" type="ORF">QN217_09550</name>
</gene>
<dbReference type="GO" id="GO:0008236">
    <property type="term" value="F:serine-type peptidase activity"/>
    <property type="evidence" value="ECO:0007669"/>
    <property type="project" value="InterPro"/>
</dbReference>
<dbReference type="Pfam" id="PF00326">
    <property type="entry name" value="Peptidase_S9"/>
    <property type="match status" value="1"/>
</dbReference>
<dbReference type="SUPFAM" id="SSF82171">
    <property type="entry name" value="DPP6 N-terminal domain-like"/>
    <property type="match status" value="1"/>
</dbReference>
<dbReference type="AlphaFoldDB" id="A0AB39UBH9"/>
<evidence type="ECO:0000256" key="1">
    <source>
        <dbReference type="SAM" id="MobiDB-lite"/>
    </source>
</evidence>
<proteinExistence type="predicted"/>
<dbReference type="GO" id="GO:0008239">
    <property type="term" value="F:dipeptidyl-peptidase activity"/>
    <property type="evidence" value="ECO:0007669"/>
    <property type="project" value="TreeGrafter"/>
</dbReference>
<organism evidence="4">
    <name type="scientific">Bifidobacterium fermentum</name>
    <dbReference type="NCBI Taxonomy" id="3059035"/>
    <lineage>
        <taxon>Bacteria</taxon>
        <taxon>Bacillati</taxon>
        <taxon>Actinomycetota</taxon>
        <taxon>Actinomycetes</taxon>
        <taxon>Bifidobacteriales</taxon>
        <taxon>Bifidobacteriaceae</taxon>
        <taxon>Bifidobacterium</taxon>
    </lineage>
</organism>
<dbReference type="InterPro" id="IPR029058">
    <property type="entry name" value="AB_hydrolase_fold"/>
</dbReference>
<dbReference type="SUPFAM" id="SSF53474">
    <property type="entry name" value="alpha/beta-Hydrolases"/>
    <property type="match status" value="1"/>
</dbReference>
<dbReference type="GO" id="GO:0006508">
    <property type="term" value="P:proteolysis"/>
    <property type="evidence" value="ECO:0007669"/>
    <property type="project" value="InterPro"/>
</dbReference>
<evidence type="ECO:0000259" key="2">
    <source>
        <dbReference type="Pfam" id="PF00326"/>
    </source>
</evidence>
<dbReference type="PANTHER" id="PTHR11731:SF193">
    <property type="entry name" value="DIPEPTIDYL PEPTIDASE 9"/>
    <property type="match status" value="1"/>
</dbReference>
<dbReference type="EMBL" id="CP129675">
    <property type="protein sequence ID" value="XDS46358.1"/>
    <property type="molecule type" value="Genomic_DNA"/>
</dbReference>
<accession>A0AB39UBH9</accession>
<name>A0AB39UBH9_9BIFI</name>
<evidence type="ECO:0000313" key="6">
    <source>
        <dbReference type="EMBL" id="XDS50089.1"/>
    </source>
</evidence>
<dbReference type="InterPro" id="IPR011659">
    <property type="entry name" value="WD40"/>
</dbReference>
<dbReference type="Pfam" id="PF07676">
    <property type="entry name" value="PD40"/>
    <property type="match status" value="1"/>
</dbReference>
<feature type="domain" description="Dipeptidylpeptidase IV N-terminal" evidence="3">
    <location>
        <begin position="243"/>
        <end position="376"/>
    </location>
</feature>